<evidence type="ECO:0000259" key="2">
    <source>
        <dbReference type="Pfam" id="PF13568"/>
    </source>
</evidence>
<dbReference type="EMBL" id="JABZSQ010000008">
    <property type="protein sequence ID" value="MBF1414141.1"/>
    <property type="molecule type" value="Genomic_DNA"/>
</dbReference>
<dbReference type="Pfam" id="PF13568">
    <property type="entry name" value="OMP_b-brl_2"/>
    <property type="match status" value="1"/>
</dbReference>
<protein>
    <submittedName>
        <fullName evidence="3">PorT family protein</fullName>
    </submittedName>
</protein>
<dbReference type="RefSeq" id="WP_008822122.1">
    <property type="nucleotide sequence ID" value="NZ_CAUOMI010000004.1"/>
</dbReference>
<keyword evidence="1" id="KW-0732">Signal</keyword>
<evidence type="ECO:0000256" key="1">
    <source>
        <dbReference type="SAM" id="SignalP"/>
    </source>
</evidence>
<accession>A0A930HWG2</accession>
<organism evidence="3 4">
    <name type="scientific">Prevotella histicola</name>
    <dbReference type="NCBI Taxonomy" id="470565"/>
    <lineage>
        <taxon>Bacteria</taxon>
        <taxon>Pseudomonadati</taxon>
        <taxon>Bacteroidota</taxon>
        <taxon>Bacteroidia</taxon>
        <taxon>Bacteroidales</taxon>
        <taxon>Prevotellaceae</taxon>
        <taxon>Prevotella</taxon>
    </lineage>
</organism>
<sequence length="227" mass="25072">MRRIAFLVLFVAATLTTWAQQQKKTWSVIPHIGVSVATLTGAGMNIAIADNNELELKPHARLGFTGGADVMYQATDRVGISAGLAYIQGGCNYKDIDINENVWHDHYLRADYVVVPILIHSYVAQGFSINAGLSPSFRVRGKYHAGLQSYDHDADGHKTNIREDEIDMDVKDGLRKFSLSIPIGISYEYENVVLDARYNVGVLNISNQGLSSRSNILEVSVGYKLNL</sequence>
<dbReference type="GeneID" id="66731312"/>
<name>A0A930HWG2_9BACT</name>
<proteinExistence type="predicted"/>
<evidence type="ECO:0000313" key="3">
    <source>
        <dbReference type="EMBL" id="MBF1414141.1"/>
    </source>
</evidence>
<dbReference type="InterPro" id="IPR025665">
    <property type="entry name" value="Beta-barrel_OMP_2"/>
</dbReference>
<feature type="domain" description="Outer membrane protein beta-barrel" evidence="2">
    <location>
        <begin position="18"/>
        <end position="205"/>
    </location>
</feature>
<gene>
    <name evidence="3" type="ORF">HXN33_01050</name>
</gene>
<evidence type="ECO:0000313" key="4">
    <source>
        <dbReference type="Proteomes" id="UP000757461"/>
    </source>
</evidence>
<reference evidence="3" key="1">
    <citation type="submission" date="2020-04" db="EMBL/GenBank/DDBJ databases">
        <title>Deep metagenomics examines the oral microbiome during advanced dental caries in children, revealing novel taxa and co-occurrences with host molecules.</title>
        <authorList>
            <person name="Baker J.L."/>
            <person name="Morton J.T."/>
            <person name="Dinis M."/>
            <person name="Alvarez R."/>
            <person name="Tran N.C."/>
            <person name="Knight R."/>
            <person name="Edlund A."/>
        </authorList>
    </citation>
    <scope>NUCLEOTIDE SEQUENCE</scope>
    <source>
        <strain evidence="3">JCVI_25_bin.9</strain>
    </source>
</reference>
<comment type="caution">
    <text evidence="3">The sequence shown here is derived from an EMBL/GenBank/DDBJ whole genome shotgun (WGS) entry which is preliminary data.</text>
</comment>
<dbReference type="Proteomes" id="UP000757461">
    <property type="component" value="Unassembled WGS sequence"/>
</dbReference>
<dbReference type="AlphaFoldDB" id="A0A930HWG2"/>
<feature type="chain" id="PRO_5041109880" evidence="1">
    <location>
        <begin position="20"/>
        <end position="227"/>
    </location>
</feature>
<feature type="signal peptide" evidence="1">
    <location>
        <begin position="1"/>
        <end position="19"/>
    </location>
</feature>